<accession>A0AAU9U2Y6</accession>
<reference evidence="1" key="1">
    <citation type="submission" date="2022-03" db="EMBL/GenBank/DDBJ databases">
        <authorList>
            <person name="Tunstrom K."/>
        </authorList>
    </citation>
    <scope>NUCLEOTIDE SEQUENCE</scope>
</reference>
<sequence length="81" mass="8545">MCRQTLPTDARGRYSASVGADEPCCVLTGGPLGARLLTFSNGRCANREWWSRVRVAAREGGAAAALLRLLTAWCGPADGAH</sequence>
<evidence type="ECO:0000313" key="1">
    <source>
        <dbReference type="EMBL" id="CAH2091145.1"/>
    </source>
</evidence>
<proteinExistence type="predicted"/>
<protein>
    <submittedName>
        <fullName evidence="1">Uncharacterized protein</fullName>
    </submittedName>
</protein>
<evidence type="ECO:0000313" key="2">
    <source>
        <dbReference type="Proteomes" id="UP001153954"/>
    </source>
</evidence>
<name>A0AAU9U2Y6_EUPED</name>
<dbReference type="AlphaFoldDB" id="A0AAU9U2Y6"/>
<dbReference type="EMBL" id="CAKOGL010000010">
    <property type="protein sequence ID" value="CAH2091145.1"/>
    <property type="molecule type" value="Genomic_DNA"/>
</dbReference>
<keyword evidence="2" id="KW-1185">Reference proteome</keyword>
<comment type="caution">
    <text evidence="1">The sequence shown here is derived from an EMBL/GenBank/DDBJ whole genome shotgun (WGS) entry which is preliminary data.</text>
</comment>
<gene>
    <name evidence="1" type="ORF">EEDITHA_LOCUS7032</name>
</gene>
<organism evidence="1 2">
    <name type="scientific">Euphydryas editha</name>
    <name type="common">Edith's checkerspot</name>
    <dbReference type="NCBI Taxonomy" id="104508"/>
    <lineage>
        <taxon>Eukaryota</taxon>
        <taxon>Metazoa</taxon>
        <taxon>Ecdysozoa</taxon>
        <taxon>Arthropoda</taxon>
        <taxon>Hexapoda</taxon>
        <taxon>Insecta</taxon>
        <taxon>Pterygota</taxon>
        <taxon>Neoptera</taxon>
        <taxon>Endopterygota</taxon>
        <taxon>Lepidoptera</taxon>
        <taxon>Glossata</taxon>
        <taxon>Ditrysia</taxon>
        <taxon>Papilionoidea</taxon>
        <taxon>Nymphalidae</taxon>
        <taxon>Nymphalinae</taxon>
        <taxon>Euphydryas</taxon>
    </lineage>
</organism>
<dbReference type="Proteomes" id="UP001153954">
    <property type="component" value="Unassembled WGS sequence"/>
</dbReference>